<feature type="domain" description="DUF551" evidence="1">
    <location>
        <begin position="25"/>
        <end position="90"/>
    </location>
</feature>
<evidence type="ECO:0000313" key="3">
    <source>
        <dbReference type="Proteomes" id="UP000243719"/>
    </source>
</evidence>
<dbReference type="STRING" id="1770053.SAMN05216551_107186"/>
<keyword evidence="3" id="KW-1185">Reference proteome</keyword>
<dbReference type="Proteomes" id="UP000243719">
    <property type="component" value="Unassembled WGS sequence"/>
</dbReference>
<organism evidence="2 3">
    <name type="scientific">Chitinasiproducens palmae</name>
    <dbReference type="NCBI Taxonomy" id="1770053"/>
    <lineage>
        <taxon>Bacteria</taxon>
        <taxon>Pseudomonadati</taxon>
        <taxon>Pseudomonadota</taxon>
        <taxon>Betaproteobacteria</taxon>
        <taxon>Burkholderiales</taxon>
        <taxon>Burkholderiaceae</taxon>
        <taxon>Chitinasiproducens</taxon>
    </lineage>
</organism>
<evidence type="ECO:0000259" key="1">
    <source>
        <dbReference type="Pfam" id="PF04448"/>
    </source>
</evidence>
<protein>
    <recommendedName>
        <fullName evidence="1">DUF551 domain-containing protein</fullName>
    </recommendedName>
</protein>
<name>A0A1H2PR39_9BURK</name>
<evidence type="ECO:0000313" key="2">
    <source>
        <dbReference type="EMBL" id="SDV49252.1"/>
    </source>
</evidence>
<reference evidence="3" key="1">
    <citation type="submission" date="2016-09" db="EMBL/GenBank/DDBJ databases">
        <authorList>
            <person name="Varghese N."/>
            <person name="Submissions S."/>
        </authorList>
    </citation>
    <scope>NUCLEOTIDE SEQUENCE [LARGE SCALE GENOMIC DNA]</scope>
    <source>
        <strain evidence="3">JS23</strain>
    </source>
</reference>
<dbReference type="InterPro" id="IPR007539">
    <property type="entry name" value="DUF551"/>
</dbReference>
<dbReference type="Pfam" id="PF04448">
    <property type="entry name" value="DUF551"/>
    <property type="match status" value="1"/>
</dbReference>
<accession>A0A1H2PR39</accession>
<sequence>MRESGSGCSEVGQALLVLDDAVPRWISVDERLPVEHENVAVMFDDGGYATAWAAYWHGARSDFAKWMFALDEIGEERTVTHWMPLPSAPEVGR</sequence>
<gene>
    <name evidence="2" type="ORF">SAMN05216551_107186</name>
</gene>
<dbReference type="EMBL" id="FNLO01000007">
    <property type="protein sequence ID" value="SDV49252.1"/>
    <property type="molecule type" value="Genomic_DNA"/>
</dbReference>
<dbReference type="AlphaFoldDB" id="A0A1H2PR39"/>
<proteinExistence type="predicted"/>